<dbReference type="eggNOG" id="COG1175">
    <property type="taxonomic scope" value="Bacteria"/>
</dbReference>
<dbReference type="PROSITE" id="PS50928">
    <property type="entry name" value="ABC_TM1"/>
    <property type="match status" value="1"/>
</dbReference>
<dbReference type="EMBL" id="JAVFKP010000001">
    <property type="protein sequence ID" value="MDQ4625265.1"/>
    <property type="molecule type" value="Genomic_DNA"/>
</dbReference>
<evidence type="ECO:0000256" key="7">
    <source>
        <dbReference type="RuleBase" id="RU363032"/>
    </source>
</evidence>
<comment type="similarity">
    <text evidence="7">Belongs to the binding-protein-dependent transport system permease family.</text>
</comment>
<dbReference type="Gene3D" id="1.10.3720.10">
    <property type="entry name" value="MetI-like"/>
    <property type="match status" value="1"/>
</dbReference>
<evidence type="ECO:0000256" key="3">
    <source>
        <dbReference type="ARBA" id="ARBA00022475"/>
    </source>
</evidence>
<dbReference type="CDD" id="cd06261">
    <property type="entry name" value="TM_PBP2"/>
    <property type="match status" value="1"/>
</dbReference>
<dbReference type="SUPFAM" id="SSF161098">
    <property type="entry name" value="MetI-like"/>
    <property type="match status" value="1"/>
</dbReference>
<reference evidence="9 12" key="2">
    <citation type="submission" date="2023-08" db="EMBL/GenBank/DDBJ databases">
        <title>Draft genome sequence of Janthinobacterium lividum.</title>
        <authorList>
            <person name="Chun B.H."/>
            <person name="Lee Y."/>
        </authorList>
    </citation>
    <scope>NUCLEOTIDE SEQUENCE [LARGE SCALE GENOMIC DNA]</scope>
    <source>
        <strain evidence="9 12">AMJK</strain>
    </source>
</reference>
<gene>
    <name evidence="10" type="ORF">J3P46_18760</name>
    <name evidence="9" type="ORF">RB624_05100</name>
</gene>
<evidence type="ECO:0000313" key="12">
    <source>
        <dbReference type="Proteomes" id="UP001237592"/>
    </source>
</evidence>
<feature type="transmembrane region" description="Helical" evidence="7">
    <location>
        <begin position="222"/>
        <end position="241"/>
    </location>
</feature>
<dbReference type="InterPro" id="IPR035906">
    <property type="entry name" value="MetI-like_sf"/>
</dbReference>
<dbReference type="Proteomes" id="UP001237592">
    <property type="component" value="Unassembled WGS sequence"/>
</dbReference>
<dbReference type="Proteomes" id="UP000662821">
    <property type="component" value="Chromosome"/>
</dbReference>
<organism evidence="10 11">
    <name type="scientific">Janthinobacterium lividum</name>
    <dbReference type="NCBI Taxonomy" id="29581"/>
    <lineage>
        <taxon>Bacteria</taxon>
        <taxon>Pseudomonadati</taxon>
        <taxon>Pseudomonadota</taxon>
        <taxon>Betaproteobacteria</taxon>
        <taxon>Burkholderiales</taxon>
        <taxon>Oxalobacteraceae</taxon>
        <taxon>Janthinobacterium</taxon>
    </lineage>
</organism>
<evidence type="ECO:0000256" key="6">
    <source>
        <dbReference type="ARBA" id="ARBA00023136"/>
    </source>
</evidence>
<keyword evidence="2 7" id="KW-0813">Transport</keyword>
<feature type="transmembrane region" description="Helical" evidence="7">
    <location>
        <begin position="115"/>
        <end position="136"/>
    </location>
</feature>
<name>A0A031GJ64_9BURK</name>
<evidence type="ECO:0000313" key="9">
    <source>
        <dbReference type="EMBL" id="MDQ4625265.1"/>
    </source>
</evidence>
<feature type="transmembrane region" description="Helical" evidence="7">
    <location>
        <begin position="82"/>
        <end position="103"/>
    </location>
</feature>
<dbReference type="GO" id="GO:0005886">
    <property type="term" value="C:plasma membrane"/>
    <property type="evidence" value="ECO:0007669"/>
    <property type="project" value="UniProtKB-SubCell"/>
</dbReference>
<evidence type="ECO:0000256" key="4">
    <source>
        <dbReference type="ARBA" id="ARBA00022692"/>
    </source>
</evidence>
<feature type="transmembrane region" description="Helical" evidence="7">
    <location>
        <begin position="276"/>
        <end position="296"/>
    </location>
</feature>
<dbReference type="OrthoDB" id="8585214at2"/>
<keyword evidence="12" id="KW-1185">Reference proteome</keyword>
<dbReference type="EMBL" id="CP071520">
    <property type="protein sequence ID" value="QSX94750.1"/>
    <property type="molecule type" value="Genomic_DNA"/>
</dbReference>
<evidence type="ECO:0000313" key="11">
    <source>
        <dbReference type="Proteomes" id="UP000662821"/>
    </source>
</evidence>
<sequence>MRQRTLKSRITDPSETTLAWVLLTPAILFLLLIVAYPVSKLIYNSFFDIRLSGGSLPSFVGLDNYKMALEDSLFWKSLKNTVIITVVTVPGALVAGLGLAMLANMPFKYRWPVRLALLLPWALPLAFVGLIFAWFFHSEYGLVNDIIRRIDLLIPGLGWEPQIWFNSPALTMAAICITTIWKTSSFMALILLAGLQTIPASLYEAAEVDGASKWKQFTEVTLPLLVPSMLVALIFRTLTAIQSFDIPYNMPGPGDETKTLAMYIQSNTVDYLDVGYGSTLAVFMFLLSMATTFVYLKYVRGDKE</sequence>
<keyword evidence="5 7" id="KW-1133">Transmembrane helix</keyword>
<dbReference type="InterPro" id="IPR000515">
    <property type="entry name" value="MetI-like"/>
</dbReference>
<keyword evidence="3" id="KW-1003">Cell membrane</keyword>
<keyword evidence="4 7" id="KW-0812">Transmembrane</keyword>
<protein>
    <submittedName>
        <fullName evidence="10">Sugar ABC transporter permease</fullName>
    </submittedName>
</protein>
<evidence type="ECO:0000256" key="5">
    <source>
        <dbReference type="ARBA" id="ARBA00022989"/>
    </source>
</evidence>
<dbReference type="RefSeq" id="WP_034755235.1">
    <property type="nucleotide sequence ID" value="NZ_CP048832.1"/>
</dbReference>
<keyword evidence="6 7" id="KW-0472">Membrane</keyword>
<proteinExistence type="inferred from homology"/>
<comment type="subcellular location">
    <subcellularLocation>
        <location evidence="1 7">Cell membrane</location>
        <topology evidence="1 7">Multi-pass membrane protein</topology>
    </subcellularLocation>
</comment>
<reference evidence="10 11" key="1">
    <citation type="submission" date="2021-03" db="EMBL/GenBank/DDBJ databases">
        <title>Draft genome sequence of Janthinobacterium sp. strain PLB02 isolated from infected primmorphs (Lubomirskia baicalensis).</title>
        <authorList>
            <person name="Chernogor L.I."/>
            <person name="Belikov S.I."/>
            <person name="Petrushin I.S."/>
        </authorList>
    </citation>
    <scope>NUCLEOTIDE SEQUENCE [LARGE SCALE GENOMIC DNA]</scope>
    <source>
        <strain evidence="10 11">PLB02</strain>
    </source>
</reference>
<feature type="domain" description="ABC transmembrane type-1" evidence="8">
    <location>
        <begin position="78"/>
        <end position="295"/>
    </location>
</feature>
<evidence type="ECO:0000256" key="2">
    <source>
        <dbReference type="ARBA" id="ARBA00022448"/>
    </source>
</evidence>
<evidence type="ECO:0000313" key="10">
    <source>
        <dbReference type="EMBL" id="QSX94750.1"/>
    </source>
</evidence>
<dbReference type="GeneID" id="56947406"/>
<evidence type="ECO:0000256" key="1">
    <source>
        <dbReference type="ARBA" id="ARBA00004651"/>
    </source>
</evidence>
<dbReference type="AlphaFoldDB" id="A0A031GJ64"/>
<evidence type="ECO:0000259" key="8">
    <source>
        <dbReference type="PROSITE" id="PS50928"/>
    </source>
</evidence>
<dbReference type="Pfam" id="PF00528">
    <property type="entry name" value="BPD_transp_1"/>
    <property type="match status" value="1"/>
</dbReference>
<feature type="transmembrane region" description="Helical" evidence="7">
    <location>
        <begin position="20"/>
        <end position="38"/>
    </location>
</feature>
<dbReference type="PANTHER" id="PTHR43005:SF1">
    <property type="entry name" value="SPERMIDINE_PUTRESCINE TRANSPORT SYSTEM PERMEASE PROTEIN"/>
    <property type="match status" value="1"/>
</dbReference>
<dbReference type="PANTHER" id="PTHR43005">
    <property type="entry name" value="BLR7065 PROTEIN"/>
    <property type="match status" value="1"/>
</dbReference>
<dbReference type="GO" id="GO:0055085">
    <property type="term" value="P:transmembrane transport"/>
    <property type="evidence" value="ECO:0007669"/>
    <property type="project" value="InterPro"/>
</dbReference>
<accession>A0A031GJ64</accession>